<organism evidence="3 4">
    <name type="scientific">Calycomorphotria hydatis</name>
    <dbReference type="NCBI Taxonomy" id="2528027"/>
    <lineage>
        <taxon>Bacteria</taxon>
        <taxon>Pseudomonadati</taxon>
        <taxon>Planctomycetota</taxon>
        <taxon>Planctomycetia</taxon>
        <taxon>Planctomycetales</taxon>
        <taxon>Planctomycetaceae</taxon>
        <taxon>Calycomorphotria</taxon>
    </lineage>
</organism>
<feature type="transmembrane region" description="Helical" evidence="2">
    <location>
        <begin position="270"/>
        <end position="293"/>
    </location>
</feature>
<feature type="region of interest" description="Disordered" evidence="1">
    <location>
        <begin position="349"/>
        <end position="370"/>
    </location>
</feature>
<feature type="transmembrane region" description="Helical" evidence="2">
    <location>
        <begin position="186"/>
        <end position="205"/>
    </location>
</feature>
<dbReference type="Proteomes" id="UP000319976">
    <property type="component" value="Chromosome"/>
</dbReference>
<keyword evidence="4" id="KW-1185">Reference proteome</keyword>
<protein>
    <recommendedName>
        <fullName evidence="5">Flippase-like domain-containing protein</fullName>
    </recommendedName>
</protein>
<keyword evidence="2" id="KW-1133">Transmembrane helix</keyword>
<proteinExistence type="predicted"/>
<dbReference type="AlphaFoldDB" id="A0A517T4Q3"/>
<gene>
    <name evidence="3" type="ORF">V22_05830</name>
</gene>
<dbReference type="EMBL" id="CP036316">
    <property type="protein sequence ID" value="QDT63362.1"/>
    <property type="molecule type" value="Genomic_DNA"/>
</dbReference>
<evidence type="ECO:0000313" key="3">
    <source>
        <dbReference type="EMBL" id="QDT63362.1"/>
    </source>
</evidence>
<feature type="transmembrane region" description="Helical" evidence="2">
    <location>
        <begin position="57"/>
        <end position="79"/>
    </location>
</feature>
<feature type="transmembrane region" description="Helical" evidence="2">
    <location>
        <begin position="243"/>
        <end position="264"/>
    </location>
</feature>
<dbReference type="KEGG" id="chya:V22_05830"/>
<feature type="transmembrane region" description="Helical" evidence="2">
    <location>
        <begin position="20"/>
        <end position="37"/>
    </location>
</feature>
<evidence type="ECO:0000256" key="2">
    <source>
        <dbReference type="SAM" id="Phobius"/>
    </source>
</evidence>
<evidence type="ECO:0000313" key="4">
    <source>
        <dbReference type="Proteomes" id="UP000319976"/>
    </source>
</evidence>
<evidence type="ECO:0000256" key="1">
    <source>
        <dbReference type="SAM" id="MobiDB-lite"/>
    </source>
</evidence>
<keyword evidence="2" id="KW-0812">Transmembrane</keyword>
<accession>A0A517T4Q3</accession>
<keyword evidence="2" id="KW-0472">Membrane</keyword>
<name>A0A517T4Q3_9PLAN</name>
<feature type="transmembrane region" description="Helical" evidence="2">
    <location>
        <begin position="136"/>
        <end position="159"/>
    </location>
</feature>
<reference evidence="3 4" key="1">
    <citation type="submission" date="2019-02" db="EMBL/GenBank/DDBJ databases">
        <title>Deep-cultivation of Planctomycetes and their phenomic and genomic characterization uncovers novel biology.</title>
        <authorList>
            <person name="Wiegand S."/>
            <person name="Jogler M."/>
            <person name="Boedeker C."/>
            <person name="Pinto D."/>
            <person name="Vollmers J."/>
            <person name="Rivas-Marin E."/>
            <person name="Kohn T."/>
            <person name="Peeters S.H."/>
            <person name="Heuer A."/>
            <person name="Rast P."/>
            <person name="Oberbeckmann S."/>
            <person name="Bunk B."/>
            <person name="Jeske O."/>
            <person name="Meyerdierks A."/>
            <person name="Storesund J.E."/>
            <person name="Kallscheuer N."/>
            <person name="Luecker S."/>
            <person name="Lage O.M."/>
            <person name="Pohl T."/>
            <person name="Merkel B.J."/>
            <person name="Hornburger P."/>
            <person name="Mueller R.-W."/>
            <person name="Bruemmer F."/>
            <person name="Labrenz M."/>
            <person name="Spormann A.M."/>
            <person name="Op den Camp H."/>
            <person name="Overmann J."/>
            <person name="Amann R."/>
            <person name="Jetten M.S.M."/>
            <person name="Mascher T."/>
            <person name="Medema M.H."/>
            <person name="Devos D.P."/>
            <person name="Kaster A.-K."/>
            <person name="Ovreas L."/>
            <person name="Rohde M."/>
            <person name="Galperin M.Y."/>
            <person name="Jogler C."/>
        </authorList>
    </citation>
    <scope>NUCLEOTIDE SEQUENCE [LARGE SCALE GENOMIC DNA]</scope>
    <source>
        <strain evidence="3 4">V22</strain>
    </source>
</reference>
<evidence type="ECO:0008006" key="5">
    <source>
        <dbReference type="Google" id="ProtNLM"/>
    </source>
</evidence>
<sequence length="387" mass="41779">MLSIYRKINPRTRQLIWQCLKWGLCILVLGYVSQRAWSLWNSDDASVSSLNISYPHLMFWCVVSGVAYALSWAPSVWFWGRLIHRMGDKVSWLLITRAYFCGHLGKYLPGKALVVIIRGQMIHAAGGNMRSAVVTVFYETLAMMGTGLAVSIALLPVLFPSEVEGRVPAWLHSLLEQTHLLDLLRVPYLALGATVVACLIALPLLSRIMTRIAAKAAPASVEGDSPVPPVDTRMLGGSMVTFLFAWLMQGISLWAVLVGLGASAAINDMILWTEISAISTVGGFLAIFSPGGVGVREGLLLELLTQQPGVGERIGIVAAVLTRLVWLMTEVTLAGLLYTLVRPQSKLADDATTAKPSNTDVTPTDLPKDQACTTPTIATAALAISPS</sequence>